<dbReference type="Gene3D" id="3.40.30.10">
    <property type="entry name" value="Glutaredoxin"/>
    <property type="match status" value="1"/>
</dbReference>
<proteinExistence type="predicted"/>
<dbReference type="EMBL" id="NZBU01000001">
    <property type="protein sequence ID" value="MAG21689.1"/>
    <property type="molecule type" value="Genomic_DNA"/>
</dbReference>
<name>A0A2D6LZW7_9ARCH</name>
<feature type="transmembrane region" description="Helical" evidence="1">
    <location>
        <begin position="154"/>
        <end position="179"/>
    </location>
</feature>
<keyword evidence="1" id="KW-0472">Membrane</keyword>
<accession>A0A2D6LZW7</accession>
<dbReference type="SUPFAM" id="SSF52833">
    <property type="entry name" value="Thioredoxin-like"/>
    <property type="match status" value="1"/>
</dbReference>
<feature type="transmembrane region" description="Helical" evidence="1">
    <location>
        <begin position="356"/>
        <end position="375"/>
    </location>
</feature>
<evidence type="ECO:0000256" key="1">
    <source>
        <dbReference type="SAM" id="Phobius"/>
    </source>
</evidence>
<keyword evidence="1" id="KW-0812">Transmembrane</keyword>
<keyword evidence="1" id="KW-1133">Transmembrane helix</keyword>
<dbReference type="AlphaFoldDB" id="A0A2D6LZW7"/>
<sequence>MKKLFALLFLLIVLLLPITALADTDASTCDTDIDEVKVYYFWSENCAECANGTEFLNGLEGKYGGKIEVQYLRAEDNLELFNQMAESHGAATQWLPVTFIPCCNWHVVGFNEEIGKEIDKHIEDKHNDPVCKEDDYVLVPILGKIEMKNISLPLFTITLGVLDGFNPCAMFILLILLSLLIHTKSRKRTAFVAGTFVFFSGLVYFLFMTLWLNIFLFFGYSNIIRTVLALFALGVGLINVKDFFFFKKGISLSIPDSVKPGIFKKMRGIVQSKEWPIIIFGTIFLAFSVNLFEFLCTAGFPAIFTKVLASQNLEPIMYYFYMLLYIIFYMIDDAIMIAIAVITLRSQRLTEVGGKWLKLISGLVMLGLGLALLFAPELLTFV</sequence>
<evidence type="ECO:0000313" key="2">
    <source>
        <dbReference type="EMBL" id="MAG21689.1"/>
    </source>
</evidence>
<dbReference type="Proteomes" id="UP000226592">
    <property type="component" value="Unassembled WGS sequence"/>
</dbReference>
<protein>
    <submittedName>
        <fullName evidence="2">NrdH-redoxin</fullName>
    </submittedName>
</protein>
<feature type="transmembrane region" description="Helical" evidence="1">
    <location>
        <begin position="275"/>
        <end position="304"/>
    </location>
</feature>
<comment type="caution">
    <text evidence="2">The sequence shown here is derived from an EMBL/GenBank/DDBJ whole genome shotgun (WGS) entry which is preliminary data.</text>
</comment>
<feature type="transmembrane region" description="Helical" evidence="1">
    <location>
        <begin position="223"/>
        <end position="240"/>
    </location>
</feature>
<dbReference type="InterPro" id="IPR036249">
    <property type="entry name" value="Thioredoxin-like_sf"/>
</dbReference>
<reference evidence="2" key="1">
    <citation type="journal article" date="2018" name="Sci. Data">
        <title>The reconstruction of 2,631 draft metagenome-assembled genomes from the global oceans.</title>
        <authorList>
            <person name="Tully B.J."/>
            <person name="Graham E.D."/>
            <person name="Heidelberg J.F."/>
        </authorList>
    </citation>
    <scope>NUCLEOTIDE SEQUENCE</scope>
    <source>
        <strain evidence="2">ARS1307</strain>
    </source>
</reference>
<gene>
    <name evidence="2" type="ORF">CL943_00085</name>
</gene>
<feature type="transmembrane region" description="Helical" evidence="1">
    <location>
        <begin position="191"/>
        <end position="217"/>
    </location>
</feature>
<organism evidence="2">
    <name type="scientific">Candidatus Iainarchaeum sp</name>
    <dbReference type="NCBI Taxonomy" id="3101447"/>
    <lineage>
        <taxon>Archaea</taxon>
        <taxon>Candidatus Iainarchaeota</taxon>
        <taxon>Candidatus Iainarchaeia</taxon>
        <taxon>Candidatus Iainarchaeales</taxon>
        <taxon>Candidatus Iainarchaeaceae</taxon>
        <taxon>Candidatus Iainarchaeum</taxon>
    </lineage>
</organism>
<feature type="transmembrane region" description="Helical" evidence="1">
    <location>
        <begin position="316"/>
        <end position="344"/>
    </location>
</feature>